<dbReference type="Proteomes" id="UP001602245">
    <property type="component" value="Unassembled WGS sequence"/>
</dbReference>
<evidence type="ECO:0000313" key="1">
    <source>
        <dbReference type="EMBL" id="MFF5292606.1"/>
    </source>
</evidence>
<dbReference type="Pfam" id="PF06626">
    <property type="entry name" value="DUF1152"/>
    <property type="match status" value="1"/>
</dbReference>
<organism evidence="1 2">
    <name type="scientific">Paractinoplanes globisporus</name>
    <dbReference type="NCBI Taxonomy" id="113565"/>
    <lineage>
        <taxon>Bacteria</taxon>
        <taxon>Bacillati</taxon>
        <taxon>Actinomycetota</taxon>
        <taxon>Actinomycetes</taxon>
        <taxon>Micromonosporales</taxon>
        <taxon>Micromonosporaceae</taxon>
        <taxon>Paractinoplanes</taxon>
    </lineage>
</organism>
<sequence>MSVTLQVAAGGGGDALAALMIGRTLDPGSAHDQVVASYSWDRYIIDPTPGPRRVSDFTGLARRAEHVWEVTPQSQLLTGGRSGLTILAQQTDARFFLLDPFDGAAGLRKQIEALACYISAASVVLTDVGGDIAAKGDEPELSSPLADSLVLSAVAGLPGQATVVVAGPGLDGELPQTVVRAYMEDAGARHSRVASGDAKNFRAALDRHPSEATALLAAAAIGIEGEAEIRDSAALVPLDAASADLLVADCHRVNSVSRVAQAVASSRTFEEAEQLTREVCRKTELDHERTKAAALLRTPYDKPDVHEIRSRIAAHRTKAAARGATLISLRRLTEIGGLRTYDPELIRRIVGSLAYDDVPLCRV</sequence>
<dbReference type="RefSeq" id="WP_020512047.1">
    <property type="nucleotide sequence ID" value="NZ_JBIAZU010000004.1"/>
</dbReference>
<name>A0ABW6WK99_9ACTN</name>
<gene>
    <name evidence="1" type="ORF">ACFY35_24445</name>
</gene>
<proteinExistence type="predicted"/>
<protein>
    <submittedName>
        <fullName evidence="1">DUF1152 domain-containing protein</fullName>
    </submittedName>
</protein>
<keyword evidence="2" id="KW-1185">Reference proteome</keyword>
<reference evidence="1 2" key="1">
    <citation type="submission" date="2024-10" db="EMBL/GenBank/DDBJ databases">
        <title>The Natural Products Discovery Center: Release of the First 8490 Sequenced Strains for Exploring Actinobacteria Biosynthetic Diversity.</title>
        <authorList>
            <person name="Kalkreuter E."/>
            <person name="Kautsar S.A."/>
            <person name="Yang D."/>
            <person name="Bader C.D."/>
            <person name="Teijaro C.N."/>
            <person name="Fluegel L."/>
            <person name="Davis C.M."/>
            <person name="Simpson J.R."/>
            <person name="Lauterbach L."/>
            <person name="Steele A.D."/>
            <person name="Gui C."/>
            <person name="Meng S."/>
            <person name="Li G."/>
            <person name="Viehrig K."/>
            <person name="Ye F."/>
            <person name="Su P."/>
            <person name="Kiefer A.F."/>
            <person name="Nichols A."/>
            <person name="Cepeda A.J."/>
            <person name="Yan W."/>
            <person name="Fan B."/>
            <person name="Jiang Y."/>
            <person name="Adhikari A."/>
            <person name="Zheng C.-J."/>
            <person name="Schuster L."/>
            <person name="Cowan T.M."/>
            <person name="Smanski M.J."/>
            <person name="Chevrette M.G."/>
            <person name="De Carvalho L.P.S."/>
            <person name="Shen B."/>
        </authorList>
    </citation>
    <scope>NUCLEOTIDE SEQUENCE [LARGE SCALE GENOMIC DNA]</scope>
    <source>
        <strain evidence="1 2">NPDC000087</strain>
    </source>
</reference>
<evidence type="ECO:0000313" key="2">
    <source>
        <dbReference type="Proteomes" id="UP001602245"/>
    </source>
</evidence>
<dbReference type="InterPro" id="IPR010581">
    <property type="entry name" value="DUF1152"/>
</dbReference>
<comment type="caution">
    <text evidence="1">The sequence shown here is derived from an EMBL/GenBank/DDBJ whole genome shotgun (WGS) entry which is preliminary data.</text>
</comment>
<dbReference type="EMBL" id="JBIAZU010000004">
    <property type="protein sequence ID" value="MFF5292606.1"/>
    <property type="molecule type" value="Genomic_DNA"/>
</dbReference>
<accession>A0ABW6WK99</accession>